<dbReference type="EMBL" id="EQ974935">
    <property type="protein sequence ID" value="EEF27946.1"/>
    <property type="molecule type" value="Genomic_DNA"/>
</dbReference>
<dbReference type="eggNOG" id="ENOG502RANF">
    <property type="taxonomic scope" value="Eukaryota"/>
</dbReference>
<dbReference type="PANTHER" id="PTHR32285:SF248">
    <property type="entry name" value="PROTEIN TRICHOME BIREFRINGENCE"/>
    <property type="match status" value="1"/>
</dbReference>
<feature type="compositionally biased region" description="Basic and acidic residues" evidence="7">
    <location>
        <begin position="153"/>
        <end position="179"/>
    </location>
</feature>
<comment type="similarity">
    <text evidence="2">Belongs to the PC-esterase family. TBL subfamily.</text>
</comment>
<dbReference type="STRING" id="3988.B9T867"/>
<dbReference type="KEGG" id="rcu:8261037"/>
<evidence type="ECO:0000256" key="7">
    <source>
        <dbReference type="SAM" id="MobiDB-lite"/>
    </source>
</evidence>
<evidence type="ECO:0000313" key="12">
    <source>
        <dbReference type="Proteomes" id="UP000008311"/>
    </source>
</evidence>
<feature type="region of interest" description="Disordered" evidence="7">
    <location>
        <begin position="150"/>
        <end position="179"/>
    </location>
</feature>
<keyword evidence="4" id="KW-0735">Signal-anchor</keyword>
<evidence type="ECO:0000313" key="11">
    <source>
        <dbReference type="EMBL" id="EEF27946.1"/>
    </source>
</evidence>
<dbReference type="InterPro" id="IPR029962">
    <property type="entry name" value="TBL"/>
</dbReference>
<dbReference type="Pfam" id="PF13839">
    <property type="entry name" value="PC-Esterase"/>
    <property type="match status" value="1"/>
</dbReference>
<feature type="domain" description="Trichome birefringence-like N-terminal" evidence="10">
    <location>
        <begin position="213"/>
        <end position="265"/>
    </location>
</feature>
<dbReference type="PANTHER" id="PTHR32285">
    <property type="entry name" value="PROTEIN TRICHOME BIREFRINGENCE-LIKE 9-RELATED"/>
    <property type="match status" value="1"/>
</dbReference>
<dbReference type="InterPro" id="IPR026057">
    <property type="entry name" value="TBL_C"/>
</dbReference>
<proteinExistence type="inferred from homology"/>
<sequence>MVDSLFPSILSSPLKHHLPIKSIDPSKPISSIITTRRSLVFTFGFSFLFLVSLTCFFAFNPSSSSHFFESSPYWFNNFIGSPANSTTSSHKSHYFPTFFSQLPAGSPSISPHPNIPPQVSNESSSMHNGVVPLSQDSNNTTYNKTIGVMDAEPMSKDSRKDNHDKNPDLLKKENESKENAIQKENTTTHYEASLPTKKEKKGKYKKWVEMIKHCNIFDGRWVRDDSYPLFKPGSCPHIAEPFNCFMNGRKDNGYQKYRWQPDHCNIPRLNGRNMLEILRGKRLVFIGDSLNRNMWESMVCILRNAVKDKSKVFEASGREEFKTEGSYSFMFEDYNCSVEFFRSNFLVREWEMLGTNGSKKETLRIDMVESSADKYKNADVLVFNTGHWWTHEKTSSGKGYYQEGDHIYDELNVDVAFRKAMTTWANWVEANVDPVKTLVVFRSYSVSHFRGGEWNSGGRCDGETKPLKEENEFEDDPSMVKILESVLQKMKKPAAFYLNVTRMTNFRKDAHPSVYREQNLSEEEKRSPLRYQDCSHWCLPGVPDTWNEIIYSQLLLKHREKQLRPP</sequence>
<dbReference type="InterPro" id="IPR025846">
    <property type="entry name" value="TBL_N"/>
</dbReference>
<dbReference type="GO" id="GO:0016020">
    <property type="term" value="C:membrane"/>
    <property type="evidence" value="ECO:0007669"/>
    <property type="project" value="UniProtKB-SubCell"/>
</dbReference>
<feature type="domain" description="Trichome birefringence-like C-terminal" evidence="9">
    <location>
        <begin position="266"/>
        <end position="552"/>
    </location>
</feature>
<dbReference type="Proteomes" id="UP000008311">
    <property type="component" value="Unassembled WGS sequence"/>
</dbReference>
<dbReference type="AlphaFoldDB" id="B9T867"/>
<organism evidence="11 12">
    <name type="scientific">Ricinus communis</name>
    <name type="common">Castor bean</name>
    <dbReference type="NCBI Taxonomy" id="3988"/>
    <lineage>
        <taxon>Eukaryota</taxon>
        <taxon>Viridiplantae</taxon>
        <taxon>Streptophyta</taxon>
        <taxon>Embryophyta</taxon>
        <taxon>Tracheophyta</taxon>
        <taxon>Spermatophyta</taxon>
        <taxon>Magnoliopsida</taxon>
        <taxon>eudicotyledons</taxon>
        <taxon>Gunneridae</taxon>
        <taxon>Pentapetalae</taxon>
        <taxon>rosids</taxon>
        <taxon>fabids</taxon>
        <taxon>Malpighiales</taxon>
        <taxon>Euphorbiaceae</taxon>
        <taxon>Acalyphoideae</taxon>
        <taxon>Acalypheae</taxon>
        <taxon>Ricinus</taxon>
    </lineage>
</organism>
<evidence type="ECO:0000256" key="2">
    <source>
        <dbReference type="ARBA" id="ARBA00007727"/>
    </source>
</evidence>
<evidence type="ECO:0000256" key="8">
    <source>
        <dbReference type="SAM" id="Phobius"/>
    </source>
</evidence>
<keyword evidence="5 8" id="KW-1133">Transmembrane helix</keyword>
<accession>B9T867</accession>
<protein>
    <submittedName>
        <fullName evidence="11">Uncharacterized protein</fullName>
    </submittedName>
</protein>
<name>B9T867_RICCO</name>
<dbReference type="OrthoDB" id="630188at2759"/>
<evidence type="ECO:0000256" key="3">
    <source>
        <dbReference type="ARBA" id="ARBA00022692"/>
    </source>
</evidence>
<comment type="subcellular location">
    <subcellularLocation>
        <location evidence="1">Membrane</location>
        <topology evidence="1">Single-pass membrane protein</topology>
    </subcellularLocation>
</comment>
<evidence type="ECO:0000256" key="4">
    <source>
        <dbReference type="ARBA" id="ARBA00022968"/>
    </source>
</evidence>
<evidence type="ECO:0000259" key="10">
    <source>
        <dbReference type="Pfam" id="PF14416"/>
    </source>
</evidence>
<feature type="transmembrane region" description="Helical" evidence="8">
    <location>
        <begin position="39"/>
        <end position="59"/>
    </location>
</feature>
<evidence type="ECO:0000259" key="9">
    <source>
        <dbReference type="Pfam" id="PF13839"/>
    </source>
</evidence>
<keyword evidence="12" id="KW-1185">Reference proteome</keyword>
<keyword evidence="3 8" id="KW-0812">Transmembrane</keyword>
<evidence type="ECO:0000256" key="6">
    <source>
        <dbReference type="ARBA" id="ARBA00023136"/>
    </source>
</evidence>
<dbReference type="GO" id="GO:0016413">
    <property type="term" value="F:O-acetyltransferase activity"/>
    <property type="evidence" value="ECO:0000318"/>
    <property type="project" value="GO_Central"/>
</dbReference>
<dbReference type="GO" id="GO:0005794">
    <property type="term" value="C:Golgi apparatus"/>
    <property type="evidence" value="ECO:0000318"/>
    <property type="project" value="GO_Central"/>
</dbReference>
<dbReference type="Pfam" id="PF14416">
    <property type="entry name" value="PMR5N"/>
    <property type="match status" value="1"/>
</dbReference>
<gene>
    <name evidence="11" type="ORF">RCOM_0310220</name>
</gene>
<reference evidence="12" key="1">
    <citation type="journal article" date="2010" name="Nat. Biotechnol.">
        <title>Draft genome sequence of the oilseed species Ricinus communis.</title>
        <authorList>
            <person name="Chan A.P."/>
            <person name="Crabtree J."/>
            <person name="Zhao Q."/>
            <person name="Lorenzi H."/>
            <person name="Orvis J."/>
            <person name="Puiu D."/>
            <person name="Melake-Berhan A."/>
            <person name="Jones K.M."/>
            <person name="Redman J."/>
            <person name="Chen G."/>
            <person name="Cahoon E.B."/>
            <person name="Gedil M."/>
            <person name="Stanke M."/>
            <person name="Haas B.J."/>
            <person name="Wortman J.R."/>
            <person name="Fraser-Liggett C.M."/>
            <person name="Ravel J."/>
            <person name="Rabinowicz P.D."/>
        </authorList>
    </citation>
    <scope>NUCLEOTIDE SEQUENCE [LARGE SCALE GENOMIC DNA]</scope>
    <source>
        <strain evidence="12">cv. Hale</strain>
    </source>
</reference>
<evidence type="ECO:0000256" key="5">
    <source>
        <dbReference type="ARBA" id="ARBA00022989"/>
    </source>
</evidence>
<keyword evidence="6 8" id="KW-0472">Membrane</keyword>
<evidence type="ECO:0000256" key="1">
    <source>
        <dbReference type="ARBA" id="ARBA00004167"/>
    </source>
</evidence>
<dbReference type="InParanoid" id="B9T867"/>